<dbReference type="EMBL" id="JACRSY010000001">
    <property type="protein sequence ID" value="MBC8578016.1"/>
    <property type="molecule type" value="Genomic_DNA"/>
</dbReference>
<dbReference type="GO" id="GO:0000287">
    <property type="term" value="F:magnesium ion binding"/>
    <property type="evidence" value="ECO:0007669"/>
    <property type="project" value="TreeGrafter"/>
</dbReference>
<keyword evidence="1" id="KW-0378">Hydrolase</keyword>
<dbReference type="SUPFAM" id="SSF56784">
    <property type="entry name" value="HAD-like"/>
    <property type="match status" value="1"/>
</dbReference>
<accession>A0A926ICY1</accession>
<sequence>MANKTLWISDLDGTLLNKEKKVSDYTKKILNEKIAEGLCFSIATARTPATVVDMLKGVEISVPVVVMNGAAVYNMATSTYEHVNYLEIDMVKVIENLLKEKKQNAFTYCIDNNQLIAYHGAFTNEAQKKFYEERQNNPRKLFKAEETPLDARVAYFVVIGEEEAVRSIYEVLKGYDKVNQVFYEDIYNAGVYYLEIYSEEVSKANAIKFLKKTFGFDKLVCFGDNYNDIEMFEMADEGCAVANAVEKIKELSTQVIGHHNEDGVAKFIESKWQK</sequence>
<proteinExistence type="predicted"/>
<dbReference type="PANTHER" id="PTHR10000">
    <property type="entry name" value="PHOSPHOSERINE PHOSPHATASE"/>
    <property type="match status" value="1"/>
</dbReference>
<dbReference type="AlphaFoldDB" id="A0A926ICY1"/>
<dbReference type="RefSeq" id="WP_249331121.1">
    <property type="nucleotide sequence ID" value="NZ_JACRSY010000001.1"/>
</dbReference>
<reference evidence="1" key="1">
    <citation type="submission" date="2020-08" db="EMBL/GenBank/DDBJ databases">
        <title>Genome public.</title>
        <authorList>
            <person name="Liu C."/>
            <person name="Sun Q."/>
        </authorList>
    </citation>
    <scope>NUCLEOTIDE SEQUENCE</scope>
    <source>
        <strain evidence="1">NSJ-12</strain>
    </source>
</reference>
<dbReference type="NCBIfam" id="TIGR00099">
    <property type="entry name" value="Cof-subfamily"/>
    <property type="match status" value="1"/>
</dbReference>
<dbReference type="SFLD" id="SFLDS00003">
    <property type="entry name" value="Haloacid_Dehalogenase"/>
    <property type="match status" value="1"/>
</dbReference>
<dbReference type="NCBIfam" id="TIGR01484">
    <property type="entry name" value="HAD-SF-IIB"/>
    <property type="match status" value="1"/>
</dbReference>
<name>A0A926ICY1_9FIRM</name>
<dbReference type="GO" id="GO:0005829">
    <property type="term" value="C:cytosol"/>
    <property type="evidence" value="ECO:0007669"/>
    <property type="project" value="TreeGrafter"/>
</dbReference>
<dbReference type="InterPro" id="IPR023214">
    <property type="entry name" value="HAD_sf"/>
</dbReference>
<dbReference type="Pfam" id="PF08282">
    <property type="entry name" value="Hydrolase_3"/>
    <property type="match status" value="1"/>
</dbReference>
<dbReference type="Proteomes" id="UP000655830">
    <property type="component" value="Unassembled WGS sequence"/>
</dbReference>
<protein>
    <submittedName>
        <fullName evidence="1">HAD family hydrolase</fullName>
    </submittedName>
</protein>
<keyword evidence="2" id="KW-1185">Reference proteome</keyword>
<dbReference type="Gene3D" id="3.40.50.1000">
    <property type="entry name" value="HAD superfamily/HAD-like"/>
    <property type="match status" value="1"/>
</dbReference>
<dbReference type="GO" id="GO:0016791">
    <property type="term" value="F:phosphatase activity"/>
    <property type="evidence" value="ECO:0007669"/>
    <property type="project" value="UniProtKB-ARBA"/>
</dbReference>
<comment type="caution">
    <text evidence="1">The sequence shown here is derived from an EMBL/GenBank/DDBJ whole genome shotgun (WGS) entry which is preliminary data.</text>
</comment>
<organism evidence="1 2">
    <name type="scientific">Zhenhengia yiwuensis</name>
    <dbReference type="NCBI Taxonomy" id="2763666"/>
    <lineage>
        <taxon>Bacteria</taxon>
        <taxon>Bacillati</taxon>
        <taxon>Bacillota</taxon>
        <taxon>Clostridia</taxon>
        <taxon>Lachnospirales</taxon>
        <taxon>Lachnospiraceae</taxon>
        <taxon>Zhenhengia</taxon>
    </lineage>
</organism>
<dbReference type="Gene3D" id="3.30.1240.10">
    <property type="match status" value="1"/>
</dbReference>
<evidence type="ECO:0000313" key="2">
    <source>
        <dbReference type="Proteomes" id="UP000655830"/>
    </source>
</evidence>
<dbReference type="InterPro" id="IPR036412">
    <property type="entry name" value="HAD-like_sf"/>
</dbReference>
<dbReference type="PANTHER" id="PTHR10000:SF8">
    <property type="entry name" value="HAD SUPERFAMILY HYDROLASE-LIKE, TYPE 3"/>
    <property type="match status" value="1"/>
</dbReference>
<dbReference type="InterPro" id="IPR006379">
    <property type="entry name" value="HAD-SF_hydro_IIB"/>
</dbReference>
<dbReference type="InterPro" id="IPR000150">
    <property type="entry name" value="Cof"/>
</dbReference>
<evidence type="ECO:0000313" key="1">
    <source>
        <dbReference type="EMBL" id="MBC8578016.1"/>
    </source>
</evidence>
<dbReference type="SFLD" id="SFLDG01140">
    <property type="entry name" value="C2.B:_Phosphomannomutase_and_P"/>
    <property type="match status" value="1"/>
</dbReference>
<gene>
    <name evidence="1" type="ORF">H8718_00495</name>
</gene>